<dbReference type="RefSeq" id="WP_168622988.1">
    <property type="nucleotide sequence ID" value="NZ_JAAZQQ010000002.1"/>
</dbReference>
<evidence type="ECO:0000259" key="1">
    <source>
        <dbReference type="Pfam" id="PF12697"/>
    </source>
</evidence>
<dbReference type="GO" id="GO:0016787">
    <property type="term" value="F:hydrolase activity"/>
    <property type="evidence" value="ECO:0007669"/>
    <property type="project" value="UniProtKB-KW"/>
</dbReference>
<dbReference type="InterPro" id="IPR050228">
    <property type="entry name" value="Carboxylesterase_BioH"/>
</dbReference>
<dbReference type="PANTHER" id="PTHR43194:SF2">
    <property type="entry name" value="PEROXISOMAL MEMBRANE PROTEIN LPX1"/>
    <property type="match status" value="1"/>
</dbReference>
<dbReference type="PANTHER" id="PTHR43194">
    <property type="entry name" value="HYDROLASE ALPHA/BETA FOLD FAMILY"/>
    <property type="match status" value="1"/>
</dbReference>
<proteinExistence type="predicted"/>
<protein>
    <submittedName>
        <fullName evidence="2">Alpha/beta hydrolase</fullName>
    </submittedName>
</protein>
<evidence type="ECO:0000313" key="3">
    <source>
        <dbReference type="Proteomes" id="UP000526408"/>
    </source>
</evidence>
<dbReference type="Gene3D" id="3.40.50.1820">
    <property type="entry name" value="alpha/beta hydrolase"/>
    <property type="match status" value="1"/>
</dbReference>
<dbReference type="InterPro" id="IPR000073">
    <property type="entry name" value="AB_hydrolase_1"/>
</dbReference>
<keyword evidence="2" id="KW-0378">Hydrolase</keyword>
<gene>
    <name evidence="2" type="ORF">HCU73_08495</name>
</gene>
<evidence type="ECO:0000313" key="2">
    <source>
        <dbReference type="EMBL" id="NKX44626.1"/>
    </source>
</evidence>
<organism evidence="2 3">
    <name type="scientific">Roseicyclus persicicus</name>
    <dbReference type="NCBI Taxonomy" id="2650661"/>
    <lineage>
        <taxon>Bacteria</taxon>
        <taxon>Pseudomonadati</taxon>
        <taxon>Pseudomonadota</taxon>
        <taxon>Alphaproteobacteria</taxon>
        <taxon>Rhodobacterales</taxon>
        <taxon>Roseobacteraceae</taxon>
        <taxon>Roseicyclus</taxon>
    </lineage>
</organism>
<dbReference type="SUPFAM" id="SSF53474">
    <property type="entry name" value="alpha/beta-Hydrolases"/>
    <property type="match status" value="1"/>
</dbReference>
<feature type="domain" description="AB hydrolase-1" evidence="1">
    <location>
        <begin position="32"/>
        <end position="269"/>
    </location>
</feature>
<comment type="caution">
    <text evidence="2">The sequence shown here is derived from an EMBL/GenBank/DDBJ whole genome shotgun (WGS) entry which is preliminary data.</text>
</comment>
<dbReference type="AlphaFoldDB" id="A0A7X6GYC0"/>
<dbReference type="InterPro" id="IPR029058">
    <property type="entry name" value="AB_hydrolase_fold"/>
</dbReference>
<sequence length="297" mass="31265">MTAAPLFRSPQAHLEIEGVFIPYRSVGEGPPVLLAHGVLGDLRSLAPVATELSDTVEAITVTLPALLADRRPTRPFGTAGQRDDLIDLIWSLGRGPVHLVAWSFSAHSAMAVAIDRPELVRSLFLYEPGFPTFVADATDRDAVASDMRAAFAPVETAFGRGDSDTAVRLAIDAAARSPGHCDAQPEAIRAIYTDTAPTLAAIFGQTPPIPLGPEDLARIRCPVTIARGAGTRDCYAIVSDAAARLVPGAAHIVVAGAGHLLPEQDPARFGALLRAHLLSAKGQAGPKSRRADMEVAR</sequence>
<accession>A0A7X6GYC0</accession>
<reference evidence="2 3" key="1">
    <citation type="submission" date="2020-04" db="EMBL/GenBank/DDBJ databases">
        <authorList>
            <person name="Yoon J."/>
        </authorList>
    </citation>
    <scope>NUCLEOTIDE SEQUENCE [LARGE SCALE GENOMIC DNA]</scope>
    <source>
        <strain evidence="2 3">KMU-115</strain>
    </source>
</reference>
<dbReference type="EMBL" id="JAAZQQ010000002">
    <property type="protein sequence ID" value="NKX44626.1"/>
    <property type="molecule type" value="Genomic_DNA"/>
</dbReference>
<dbReference type="Pfam" id="PF12697">
    <property type="entry name" value="Abhydrolase_6"/>
    <property type="match status" value="1"/>
</dbReference>
<name>A0A7X6GYC0_9RHOB</name>
<dbReference type="Proteomes" id="UP000526408">
    <property type="component" value="Unassembled WGS sequence"/>
</dbReference>
<keyword evidence="3" id="KW-1185">Reference proteome</keyword>